<keyword evidence="2" id="KW-0732">Signal</keyword>
<accession>A0A2N9H3W5</accession>
<evidence type="ECO:0000259" key="3">
    <source>
        <dbReference type="SMART" id="SM01205"/>
    </source>
</evidence>
<dbReference type="EMBL" id="OIVN01003159">
    <property type="protein sequence ID" value="SPD09196.1"/>
    <property type="molecule type" value="Genomic_DNA"/>
</dbReference>
<organism evidence="4">
    <name type="scientific">Fagus sylvatica</name>
    <name type="common">Beechnut</name>
    <dbReference type="NCBI Taxonomy" id="28930"/>
    <lineage>
        <taxon>Eukaryota</taxon>
        <taxon>Viridiplantae</taxon>
        <taxon>Streptophyta</taxon>
        <taxon>Embryophyta</taxon>
        <taxon>Tracheophyta</taxon>
        <taxon>Spermatophyta</taxon>
        <taxon>Magnoliopsida</taxon>
        <taxon>eudicotyledons</taxon>
        <taxon>Gunneridae</taxon>
        <taxon>Pentapetalae</taxon>
        <taxon>rosids</taxon>
        <taxon>fabids</taxon>
        <taxon>Fagales</taxon>
        <taxon>Fagaceae</taxon>
        <taxon>Fagus</taxon>
    </lineage>
</organism>
<protein>
    <recommendedName>
        <fullName evidence="3">1,3-beta-glucan synthase component FKS1-like domain-containing protein</fullName>
    </recommendedName>
</protein>
<dbReference type="PANTHER" id="PTHR12741">
    <property type="entry name" value="LYST-INTERACTING PROTEIN LIP5 DOPAMINE RESPONSIVE PROTEIN DRG-1"/>
    <property type="match status" value="1"/>
</dbReference>
<evidence type="ECO:0000256" key="1">
    <source>
        <dbReference type="SAM" id="MobiDB-lite"/>
    </source>
</evidence>
<name>A0A2N9H3W5_FAGSY</name>
<feature type="chain" id="PRO_5014699122" description="1,3-beta-glucan synthase component FKS1-like domain-containing protein" evidence="2">
    <location>
        <begin position="17"/>
        <end position="410"/>
    </location>
</feature>
<dbReference type="GO" id="GO:0046527">
    <property type="term" value="F:glucosyltransferase activity"/>
    <property type="evidence" value="ECO:0007669"/>
    <property type="project" value="TreeGrafter"/>
</dbReference>
<dbReference type="Pfam" id="PF14288">
    <property type="entry name" value="FKS1_dom1"/>
    <property type="match status" value="1"/>
</dbReference>
<dbReference type="AlphaFoldDB" id="A0A2N9H3W5"/>
<feature type="signal peptide" evidence="2">
    <location>
        <begin position="1"/>
        <end position="16"/>
    </location>
</feature>
<sequence>MIFSLLLLQILDEAAVQKVFLKSLDNYIKWCNYLCIQPVWSNLEAVSKEKKLLFVSLYFLIWGEAANIRFLPECLCYIFHHMAREMDEILRQQIAQPANSCNSDNGVSFLDEVISPLYEVVSAMGGKRSFRIESKRFDLSLEGTGSKQVQIFESGRKHVRNISLGLAGAKWIGQCVEENIVREKDQAFVRTRGENGKTYMSRRCSNDYGRYLEFTECDHNNGHGPQQEARQTRGVGDGVDKPRVNVVLGAGEKGHYTYAGAVGKVAPKQLEAGTVVTPVSNSNRGSASVPAIETIPKIQAQPKIRLPLRFFPNQNPPNQQRKLGKGLSISISDNGKRRVLWSSNLETKAETQSRELSRDKWVPKINNMDTKGPAVDHLLVGSKDRPTFEIDGHSRSVAIGSAIGPEIIPQ</sequence>
<evidence type="ECO:0000313" key="4">
    <source>
        <dbReference type="EMBL" id="SPD09196.1"/>
    </source>
</evidence>
<evidence type="ECO:0000256" key="2">
    <source>
        <dbReference type="SAM" id="SignalP"/>
    </source>
</evidence>
<dbReference type="InterPro" id="IPR026899">
    <property type="entry name" value="FKS1-like_dom1"/>
</dbReference>
<reference evidence="4" key="1">
    <citation type="submission" date="2018-02" db="EMBL/GenBank/DDBJ databases">
        <authorList>
            <person name="Cohen D.B."/>
            <person name="Kent A.D."/>
        </authorList>
    </citation>
    <scope>NUCLEOTIDE SEQUENCE</scope>
</reference>
<gene>
    <name evidence="4" type="ORF">FSB_LOCUS37078</name>
</gene>
<dbReference type="GO" id="GO:0005886">
    <property type="term" value="C:plasma membrane"/>
    <property type="evidence" value="ECO:0007669"/>
    <property type="project" value="TreeGrafter"/>
</dbReference>
<dbReference type="PANTHER" id="PTHR12741:SF47">
    <property type="entry name" value="CALLOSE SYNTHASE 9"/>
    <property type="match status" value="1"/>
</dbReference>
<dbReference type="SMART" id="SM01205">
    <property type="entry name" value="FKS1_dom1"/>
    <property type="match status" value="1"/>
</dbReference>
<feature type="region of interest" description="Disordered" evidence="1">
    <location>
        <begin position="221"/>
        <end position="241"/>
    </location>
</feature>
<proteinExistence type="predicted"/>
<feature type="domain" description="1,3-beta-glucan synthase component FKS1-like" evidence="3">
    <location>
        <begin position="49"/>
        <end position="144"/>
    </location>
</feature>